<evidence type="ECO:0000256" key="7">
    <source>
        <dbReference type="ARBA" id="ARBA00022837"/>
    </source>
</evidence>
<evidence type="ECO:0000259" key="13">
    <source>
        <dbReference type="Pfam" id="PF09298"/>
    </source>
</evidence>
<dbReference type="Pfam" id="PF01557">
    <property type="entry name" value="FAA_hydrolase"/>
    <property type="match status" value="1"/>
</dbReference>
<evidence type="ECO:0000256" key="10">
    <source>
        <dbReference type="ARBA" id="ARBA00023232"/>
    </source>
</evidence>
<evidence type="ECO:0000256" key="9">
    <source>
        <dbReference type="ARBA" id="ARBA00022878"/>
    </source>
</evidence>
<comment type="caution">
    <text evidence="14">The sequence shown here is derived from an EMBL/GenBank/DDBJ whole genome shotgun (WGS) entry which is preliminary data.</text>
</comment>
<name>A0ABV7G6G8_9PROT</name>
<dbReference type="InterPro" id="IPR036663">
    <property type="entry name" value="Fumarylacetoacetase_C_sf"/>
</dbReference>
<comment type="cofactor">
    <cofactor evidence="2">
        <name>Mg(2+)</name>
        <dbReference type="ChEBI" id="CHEBI:18420"/>
    </cofactor>
</comment>
<dbReference type="InterPro" id="IPR015377">
    <property type="entry name" value="Fumarylacetoacetase_N"/>
</dbReference>
<feature type="domain" description="Fumarylacetoacetase-like C-terminal" evidence="12">
    <location>
        <begin position="150"/>
        <end position="440"/>
    </location>
</feature>
<keyword evidence="9" id="KW-0828">Tyrosine catabolism</keyword>
<feature type="region of interest" description="Disordered" evidence="11">
    <location>
        <begin position="1"/>
        <end position="25"/>
    </location>
</feature>
<dbReference type="InterPro" id="IPR005959">
    <property type="entry name" value="Fumarylacetoacetase"/>
</dbReference>
<dbReference type="RefSeq" id="WP_379598966.1">
    <property type="nucleotide sequence ID" value="NZ_JBHRTN010000019.1"/>
</dbReference>
<evidence type="ECO:0000256" key="3">
    <source>
        <dbReference type="ARBA" id="ARBA00004782"/>
    </source>
</evidence>
<evidence type="ECO:0000256" key="1">
    <source>
        <dbReference type="ARBA" id="ARBA00001913"/>
    </source>
</evidence>
<evidence type="ECO:0000256" key="4">
    <source>
        <dbReference type="ARBA" id="ARBA00012094"/>
    </source>
</evidence>
<keyword evidence="10" id="KW-0585">Phenylalanine catabolism</keyword>
<dbReference type="SUPFAM" id="SSF56529">
    <property type="entry name" value="FAH"/>
    <property type="match status" value="1"/>
</dbReference>
<evidence type="ECO:0000256" key="5">
    <source>
        <dbReference type="ARBA" id="ARBA00022723"/>
    </source>
</evidence>
<dbReference type="Gene3D" id="2.30.30.230">
    <property type="entry name" value="Fumarylacetoacetase, N-terminal domain"/>
    <property type="match status" value="1"/>
</dbReference>
<comment type="cofactor">
    <cofactor evidence="1">
        <name>Ca(2+)</name>
        <dbReference type="ChEBI" id="CHEBI:29108"/>
    </cofactor>
</comment>
<dbReference type="Pfam" id="PF09298">
    <property type="entry name" value="FAA_hydrolase_N"/>
    <property type="match status" value="1"/>
</dbReference>
<dbReference type="EMBL" id="JBHRTN010000019">
    <property type="protein sequence ID" value="MFC3127148.1"/>
    <property type="molecule type" value="Genomic_DNA"/>
</dbReference>
<evidence type="ECO:0000313" key="14">
    <source>
        <dbReference type="EMBL" id="MFC3127148.1"/>
    </source>
</evidence>
<keyword evidence="8" id="KW-0460">Magnesium</keyword>
<feature type="domain" description="Fumarylacetoacetase N-terminal" evidence="13">
    <location>
        <begin position="36"/>
        <end position="136"/>
    </location>
</feature>
<organism evidence="14 15">
    <name type="scientific">Teichococcus globiformis</name>
    <dbReference type="NCBI Taxonomy" id="2307229"/>
    <lineage>
        <taxon>Bacteria</taxon>
        <taxon>Pseudomonadati</taxon>
        <taxon>Pseudomonadota</taxon>
        <taxon>Alphaproteobacteria</taxon>
        <taxon>Acetobacterales</taxon>
        <taxon>Roseomonadaceae</taxon>
        <taxon>Roseomonas</taxon>
    </lineage>
</organism>
<keyword evidence="7" id="KW-0106">Calcium</keyword>
<dbReference type="Proteomes" id="UP001595593">
    <property type="component" value="Unassembled WGS sequence"/>
</dbReference>
<evidence type="ECO:0000256" key="2">
    <source>
        <dbReference type="ARBA" id="ARBA00001946"/>
    </source>
</evidence>
<dbReference type="GO" id="GO:0004334">
    <property type="term" value="F:fumarylacetoacetase activity"/>
    <property type="evidence" value="ECO:0007669"/>
    <property type="project" value="UniProtKB-EC"/>
</dbReference>
<dbReference type="Gene3D" id="3.90.850.10">
    <property type="entry name" value="Fumarylacetoacetase-like, C-terminal domain"/>
    <property type="match status" value="1"/>
</dbReference>
<evidence type="ECO:0000256" key="8">
    <source>
        <dbReference type="ARBA" id="ARBA00022842"/>
    </source>
</evidence>
<accession>A0ABV7G6G8</accession>
<evidence type="ECO:0000256" key="6">
    <source>
        <dbReference type="ARBA" id="ARBA00022801"/>
    </source>
</evidence>
<keyword evidence="5" id="KW-0479">Metal-binding</keyword>
<sequence>MSEATPHTSPALDHTHDPALRSWVPGADGHAEFPIQNLPFGVFTPPGEAVPRGGVAIGDSILDLAAASLAGLFTGEAEQAASAASGTALNAFLALGAPPRRALRARLSAILAADSPDREQAAHCLHKAVDCALHLPTRIGDYTDFYVGIHHATNVGKVFRPENPLLPNYKYVPNGYHGRASSVRTSGTDVRRPRGQLKAPDAEAPRYAPCERLDYELELGIWIGPGNALGEPVPVAGAADHVAGFCLLNDWSARDIQAWEYQPLGPFLAKSFGSTISAWIVTPEALAPFRIPQPARPQGDPAPLPHLLDQADQGQGALDLELQVLISTSAMREQGLPPHRLALSNTRHMYWTVAQMVAHHTSGGCDLNPGDLLGSGTLSAPDPGGFGSLLESTGGGGQAIPLPSGETRRFLEDGDEIILRARAARDGAVSIGFGECRARILPAA</sequence>
<evidence type="ECO:0000256" key="11">
    <source>
        <dbReference type="SAM" id="MobiDB-lite"/>
    </source>
</evidence>
<comment type="pathway">
    <text evidence="3">Amino-acid degradation; L-phenylalanine degradation; acetoacetate and fumarate from L-phenylalanine: step 6/6.</text>
</comment>
<keyword evidence="6 14" id="KW-0378">Hydrolase</keyword>
<dbReference type="EC" id="3.7.1.2" evidence="4"/>
<proteinExistence type="predicted"/>
<keyword evidence="15" id="KW-1185">Reference proteome</keyword>
<evidence type="ECO:0000313" key="15">
    <source>
        <dbReference type="Proteomes" id="UP001595593"/>
    </source>
</evidence>
<dbReference type="InterPro" id="IPR011234">
    <property type="entry name" value="Fumarylacetoacetase-like_C"/>
</dbReference>
<dbReference type="PANTHER" id="PTHR43069:SF2">
    <property type="entry name" value="FUMARYLACETOACETASE"/>
    <property type="match status" value="1"/>
</dbReference>
<dbReference type="PANTHER" id="PTHR43069">
    <property type="entry name" value="FUMARYLACETOACETASE"/>
    <property type="match status" value="1"/>
</dbReference>
<dbReference type="NCBIfam" id="TIGR01266">
    <property type="entry name" value="fum_ac_acetase"/>
    <property type="match status" value="1"/>
</dbReference>
<dbReference type="InterPro" id="IPR036462">
    <property type="entry name" value="Fumarylacetoacetase_N_sf"/>
</dbReference>
<reference evidence="15" key="1">
    <citation type="journal article" date="2019" name="Int. J. Syst. Evol. Microbiol.">
        <title>The Global Catalogue of Microorganisms (GCM) 10K type strain sequencing project: providing services to taxonomists for standard genome sequencing and annotation.</title>
        <authorList>
            <consortium name="The Broad Institute Genomics Platform"/>
            <consortium name="The Broad Institute Genome Sequencing Center for Infectious Disease"/>
            <person name="Wu L."/>
            <person name="Ma J."/>
        </authorList>
    </citation>
    <scope>NUCLEOTIDE SEQUENCE [LARGE SCALE GENOMIC DNA]</scope>
    <source>
        <strain evidence="15">KCTC 52094</strain>
    </source>
</reference>
<dbReference type="SUPFAM" id="SSF63433">
    <property type="entry name" value="Fumarylacetoacetate hydrolase, FAH, N-terminal domain"/>
    <property type="match status" value="1"/>
</dbReference>
<gene>
    <name evidence="14" type="primary">fahA</name>
    <name evidence="14" type="ORF">ACFOD4_18935</name>
</gene>
<evidence type="ECO:0000259" key="12">
    <source>
        <dbReference type="Pfam" id="PF01557"/>
    </source>
</evidence>
<protein>
    <recommendedName>
        <fullName evidence="4">fumarylacetoacetase</fullName>
        <ecNumber evidence="4">3.7.1.2</ecNumber>
    </recommendedName>
</protein>